<dbReference type="KEGG" id="kbi:30211763"/>
<keyword evidence="4" id="KW-1185">Reference proteome</keyword>
<evidence type="ECO:0000313" key="3">
    <source>
        <dbReference type="EMBL" id="WVW86227.1"/>
    </source>
</evidence>
<dbReference type="VEuPathDB" id="FungiDB:I302_07364"/>
<sequence>MPNLKHLKCTSQDSVAQQNTDEDFEPYDFTINISAPKLETLYLKYWDLDTFDNTPLWELHEGSPNLKKLVYSSHAIEAPYTLRQRAVVEARTQDGEWQFNLRSEEGGHLSLFGGLQNSQSW</sequence>
<dbReference type="EMBL" id="CP144547">
    <property type="protein sequence ID" value="WVW86227.1"/>
    <property type="molecule type" value="Genomic_DNA"/>
</dbReference>
<dbReference type="AlphaFoldDB" id="A0A1B9FW61"/>
<protein>
    <submittedName>
        <fullName evidence="2">Uncharacterized protein</fullName>
    </submittedName>
</protein>
<dbReference type="EMBL" id="KI894024">
    <property type="protein sequence ID" value="OCF23014.1"/>
    <property type="molecule type" value="Genomic_DNA"/>
</dbReference>
<evidence type="ECO:0000313" key="4">
    <source>
        <dbReference type="Proteomes" id="UP000092730"/>
    </source>
</evidence>
<reference evidence="2" key="1">
    <citation type="submission" date="2013-07" db="EMBL/GenBank/DDBJ databases">
        <title>The Genome Sequence of Cryptococcus bestiolae CBS10118.</title>
        <authorList>
            <consortium name="The Broad Institute Genome Sequencing Platform"/>
            <person name="Cuomo C."/>
            <person name="Litvintseva A."/>
            <person name="Chen Y."/>
            <person name="Heitman J."/>
            <person name="Sun S."/>
            <person name="Springer D."/>
            <person name="Dromer F."/>
            <person name="Young S.K."/>
            <person name="Zeng Q."/>
            <person name="Gargeya S."/>
            <person name="Fitzgerald M."/>
            <person name="Abouelleil A."/>
            <person name="Alvarado L."/>
            <person name="Berlin A.M."/>
            <person name="Chapman S.B."/>
            <person name="Dewar J."/>
            <person name="Goldberg J."/>
            <person name="Griggs A."/>
            <person name="Gujja S."/>
            <person name="Hansen M."/>
            <person name="Howarth C."/>
            <person name="Imamovic A."/>
            <person name="Larimer J."/>
            <person name="McCowan C."/>
            <person name="Murphy C."/>
            <person name="Pearson M."/>
            <person name="Priest M."/>
            <person name="Roberts A."/>
            <person name="Saif S."/>
            <person name="Shea T."/>
            <person name="Sykes S."/>
            <person name="Wortman J."/>
            <person name="Nusbaum C."/>
            <person name="Birren B."/>
        </authorList>
    </citation>
    <scope>NUCLEOTIDE SEQUENCE [LARGE SCALE GENOMIC DNA]</scope>
    <source>
        <strain evidence="2">CBS 10118</strain>
    </source>
</reference>
<proteinExistence type="predicted"/>
<reference evidence="3" key="4">
    <citation type="submission" date="2024-02" db="EMBL/GenBank/DDBJ databases">
        <title>Comparative genomics of Cryptococcus and Kwoniella reveals pathogenesis evolution and contrasting modes of karyotype evolution via chromosome fusion or intercentromeric recombination.</title>
        <authorList>
            <person name="Coelho M.A."/>
            <person name="David-Palma M."/>
            <person name="Shea T."/>
            <person name="Bowers K."/>
            <person name="McGinley-Smith S."/>
            <person name="Mohammad A.W."/>
            <person name="Gnirke A."/>
            <person name="Yurkov A.M."/>
            <person name="Nowrousian M."/>
            <person name="Sun S."/>
            <person name="Cuomo C.A."/>
            <person name="Heitman J."/>
        </authorList>
    </citation>
    <scope>NUCLEOTIDE SEQUENCE</scope>
    <source>
        <strain evidence="3">CBS 10118</strain>
    </source>
</reference>
<feature type="region of interest" description="Disordered" evidence="1">
    <location>
        <begin position="1"/>
        <end position="21"/>
    </location>
</feature>
<feature type="compositionally biased region" description="Polar residues" evidence="1">
    <location>
        <begin position="9"/>
        <end position="19"/>
    </location>
</feature>
<organism evidence="2">
    <name type="scientific">Kwoniella bestiolae CBS 10118</name>
    <dbReference type="NCBI Taxonomy" id="1296100"/>
    <lineage>
        <taxon>Eukaryota</taxon>
        <taxon>Fungi</taxon>
        <taxon>Dikarya</taxon>
        <taxon>Basidiomycota</taxon>
        <taxon>Agaricomycotina</taxon>
        <taxon>Tremellomycetes</taxon>
        <taxon>Tremellales</taxon>
        <taxon>Cryptococcaceae</taxon>
        <taxon>Kwoniella</taxon>
    </lineage>
</organism>
<reference evidence="3" key="2">
    <citation type="submission" date="2013-07" db="EMBL/GenBank/DDBJ databases">
        <authorList>
            <consortium name="The Broad Institute Genome Sequencing Platform"/>
            <person name="Cuomo C."/>
            <person name="Litvintseva A."/>
            <person name="Chen Y."/>
            <person name="Heitman J."/>
            <person name="Sun S."/>
            <person name="Springer D."/>
            <person name="Dromer F."/>
            <person name="Young S.K."/>
            <person name="Zeng Q."/>
            <person name="Gargeya S."/>
            <person name="Fitzgerald M."/>
            <person name="Abouelleil A."/>
            <person name="Alvarado L."/>
            <person name="Berlin A.M."/>
            <person name="Chapman S.B."/>
            <person name="Dewar J."/>
            <person name="Goldberg J."/>
            <person name="Griggs A."/>
            <person name="Gujja S."/>
            <person name="Hansen M."/>
            <person name="Howarth C."/>
            <person name="Imamovic A."/>
            <person name="Larimer J."/>
            <person name="McCowan C."/>
            <person name="Murphy C."/>
            <person name="Pearson M."/>
            <person name="Priest M."/>
            <person name="Roberts A."/>
            <person name="Saif S."/>
            <person name="Shea T."/>
            <person name="Sykes S."/>
            <person name="Wortman J."/>
            <person name="Nusbaum C."/>
            <person name="Birren B."/>
        </authorList>
    </citation>
    <scope>NUCLEOTIDE SEQUENCE</scope>
    <source>
        <strain evidence="3">CBS 10118</strain>
    </source>
</reference>
<reference evidence="2" key="3">
    <citation type="submission" date="2014-01" db="EMBL/GenBank/DDBJ databases">
        <title>Evolution of pathogenesis and genome organization in the Tremellales.</title>
        <authorList>
            <person name="Cuomo C."/>
            <person name="Litvintseva A."/>
            <person name="Heitman J."/>
            <person name="Chen Y."/>
            <person name="Sun S."/>
            <person name="Springer D."/>
            <person name="Dromer F."/>
            <person name="Young S."/>
            <person name="Zeng Q."/>
            <person name="Chapman S."/>
            <person name="Gujja S."/>
            <person name="Saif S."/>
            <person name="Birren B."/>
        </authorList>
    </citation>
    <scope>NUCLEOTIDE SEQUENCE</scope>
    <source>
        <strain evidence="2">CBS 10118</strain>
    </source>
</reference>
<dbReference type="Proteomes" id="UP000092730">
    <property type="component" value="Chromosome 7"/>
</dbReference>
<evidence type="ECO:0000313" key="2">
    <source>
        <dbReference type="EMBL" id="OCF23014.1"/>
    </source>
</evidence>
<evidence type="ECO:0000256" key="1">
    <source>
        <dbReference type="SAM" id="MobiDB-lite"/>
    </source>
</evidence>
<gene>
    <name evidence="2" type="ORF">I302_07364</name>
    <name evidence="3" type="ORF">I302_108269</name>
</gene>
<dbReference type="GeneID" id="30211763"/>
<dbReference type="RefSeq" id="XP_019044084.1">
    <property type="nucleotide sequence ID" value="XM_019193961.1"/>
</dbReference>
<accession>A0A1B9FW61</accession>
<name>A0A1B9FW61_9TREE</name>